<sequence>MALMTYLKHGQLIAAVMLATTMTSLRQAEAAECEQEAFEEAGFVVCTVDADKADLRLFWKNADTAKPEGSAGQVLNFYKKPNGVFSIGDAGASVLPTDEFVKRRQSVRFATQSGPMLVIGNRLNPIFLHSIVTGGAHLNE</sequence>
<protein>
    <submittedName>
        <fullName evidence="1">Uncharacterized protein</fullName>
    </submittedName>
</protein>
<reference evidence="1" key="1">
    <citation type="submission" date="2016-03" db="EMBL/GenBank/DDBJ databases">
        <title>Microsymbionts genomes from the relict species Vavilovia formosa.</title>
        <authorList>
            <person name="Chirak E."/>
            <person name="Kimeklis A."/>
            <person name="Kopat V."/>
            <person name="Andronov E."/>
        </authorList>
    </citation>
    <scope>NUCLEOTIDE SEQUENCE [LARGE SCALE GENOMIC DNA]</scope>
    <source>
        <strain evidence="1">Vaf12</strain>
    </source>
</reference>
<proteinExistence type="predicted"/>
<evidence type="ECO:0000313" key="1">
    <source>
        <dbReference type="EMBL" id="KZA98977.1"/>
    </source>
</evidence>
<organism evidence="1">
    <name type="scientific">Rhizobium leguminosarum</name>
    <dbReference type="NCBI Taxonomy" id="384"/>
    <lineage>
        <taxon>Bacteria</taxon>
        <taxon>Pseudomonadati</taxon>
        <taxon>Pseudomonadota</taxon>
        <taxon>Alphaproteobacteria</taxon>
        <taxon>Hyphomicrobiales</taxon>
        <taxon>Rhizobiaceae</taxon>
        <taxon>Rhizobium/Agrobacterium group</taxon>
        <taxon>Rhizobium</taxon>
    </lineage>
</organism>
<dbReference type="AlphaFoldDB" id="A0A154IFU2"/>
<gene>
    <name evidence="1" type="ORF">A4A59_24350</name>
</gene>
<dbReference type="EMBL" id="LVYU01000108">
    <property type="protein sequence ID" value="KZA98977.1"/>
    <property type="molecule type" value="Genomic_DNA"/>
</dbReference>
<accession>A0A154IFU2</accession>
<comment type="caution">
    <text evidence="1">The sequence shown here is derived from an EMBL/GenBank/DDBJ whole genome shotgun (WGS) entry which is preliminary data.</text>
</comment>
<name>A0A154IFU2_RHILE</name>